<keyword evidence="10" id="KW-0175">Coiled coil</keyword>
<reference evidence="14" key="1">
    <citation type="journal article" date="2021" name="Proc. Natl. Acad. Sci. U.S.A.">
        <title>A Catalog of Tens of Thousands of Viruses from Human Metagenomes Reveals Hidden Associations with Chronic Diseases.</title>
        <authorList>
            <person name="Tisza M.J."/>
            <person name="Buck C.B."/>
        </authorList>
    </citation>
    <scope>NUCLEOTIDE SEQUENCE</scope>
    <source>
        <strain evidence="14">CtsYb1</strain>
    </source>
</reference>
<keyword evidence="3" id="KW-0813">Transport</keyword>
<dbReference type="Gene3D" id="2.150.10.10">
    <property type="entry name" value="Serralysin-like metalloprotease, C-terminal"/>
    <property type="match status" value="2"/>
</dbReference>
<dbReference type="InterPro" id="IPR011049">
    <property type="entry name" value="Serralysin-like_metalloprot_C"/>
</dbReference>
<feature type="domain" description="Trimeric autotransporter adhesin YadA-like stalk" evidence="13">
    <location>
        <begin position="198"/>
        <end position="231"/>
    </location>
</feature>
<evidence type="ECO:0000259" key="12">
    <source>
        <dbReference type="Pfam" id="PF05658"/>
    </source>
</evidence>
<evidence type="ECO:0000256" key="7">
    <source>
        <dbReference type="ARBA" id="ARBA00022927"/>
    </source>
</evidence>
<dbReference type="Pfam" id="PF05658">
    <property type="entry name" value="YadA_head"/>
    <property type="match status" value="3"/>
</dbReference>
<feature type="domain" description="Trimeric autotransporter adhesin YadA-like head" evidence="12">
    <location>
        <begin position="38"/>
        <end position="62"/>
    </location>
</feature>
<dbReference type="SUPFAM" id="SSF54523">
    <property type="entry name" value="Pili subunits"/>
    <property type="match status" value="1"/>
</dbReference>
<dbReference type="InterPro" id="IPR008640">
    <property type="entry name" value="Adhesin_Head_dom"/>
</dbReference>
<dbReference type="InterPro" id="IPR045584">
    <property type="entry name" value="Pilin-like"/>
</dbReference>
<keyword evidence="4" id="KW-1134">Transmembrane beta strand</keyword>
<comment type="similarity">
    <text evidence="2">Belongs to the autotransporter-2 (AT-2) (TC 1.B.40) family.</text>
</comment>
<evidence type="ECO:0000256" key="10">
    <source>
        <dbReference type="SAM" id="Coils"/>
    </source>
</evidence>
<evidence type="ECO:0000256" key="2">
    <source>
        <dbReference type="ARBA" id="ARBA00005848"/>
    </source>
</evidence>
<evidence type="ECO:0000256" key="9">
    <source>
        <dbReference type="ARBA" id="ARBA00023237"/>
    </source>
</evidence>
<dbReference type="EMBL" id="BK016273">
    <property type="protein sequence ID" value="DAG06464.1"/>
    <property type="molecule type" value="Genomic_DNA"/>
</dbReference>
<name>A0A8S5VIF3_9CAUD</name>
<dbReference type="Pfam" id="PF03895">
    <property type="entry name" value="YadA_anchor"/>
    <property type="match status" value="1"/>
</dbReference>
<evidence type="ECO:0000256" key="4">
    <source>
        <dbReference type="ARBA" id="ARBA00022452"/>
    </source>
</evidence>
<evidence type="ECO:0000256" key="1">
    <source>
        <dbReference type="ARBA" id="ARBA00004442"/>
    </source>
</evidence>
<proteinExistence type="inferred from homology"/>
<feature type="domain" description="Trimeric autotransporter adhesin YadA-like head" evidence="12">
    <location>
        <begin position="127"/>
        <end position="150"/>
    </location>
</feature>
<feature type="domain" description="Trimeric autotransporter adhesin YadA-like head" evidence="12">
    <location>
        <begin position="102"/>
        <end position="122"/>
    </location>
</feature>
<keyword evidence="8" id="KW-0472">Membrane</keyword>
<keyword evidence="7" id="KW-0653">Protein transport</keyword>
<evidence type="ECO:0000313" key="14">
    <source>
        <dbReference type="EMBL" id="DAG06464.1"/>
    </source>
</evidence>
<evidence type="ECO:0000256" key="3">
    <source>
        <dbReference type="ARBA" id="ARBA00022448"/>
    </source>
</evidence>
<keyword evidence="6" id="KW-0732">Signal</keyword>
<organism evidence="14">
    <name type="scientific">Siphoviridae sp. ctsYb1</name>
    <dbReference type="NCBI Taxonomy" id="2825696"/>
    <lineage>
        <taxon>Viruses</taxon>
        <taxon>Duplodnaviria</taxon>
        <taxon>Heunggongvirae</taxon>
        <taxon>Uroviricota</taxon>
        <taxon>Caudoviricetes</taxon>
    </lineage>
</organism>
<keyword evidence="9" id="KW-0998">Cell outer membrane</keyword>
<feature type="coiled-coil region" evidence="10">
    <location>
        <begin position="280"/>
        <end position="307"/>
    </location>
</feature>
<evidence type="ECO:0000256" key="8">
    <source>
        <dbReference type="ARBA" id="ARBA00023136"/>
    </source>
</evidence>
<evidence type="ECO:0000259" key="13">
    <source>
        <dbReference type="Pfam" id="PF05662"/>
    </source>
</evidence>
<sequence>MKKVMLAVMVLSAVVNGAYASDLVVGPTEPNTTQPTVTGYNSAALGVNTTVSGTSTIVLGRNNNVVGDNNVIIGANNGTINAGQSTFIGYNNTSVDNSQEQTVIGANSKVGGQGAMALGTHAVVTSIDAVGIGNNIVADKPNSVALGTNSVTDNAVNQLQAMVNNTTYVFAGTDATSVVSVGSKQRAGFGGVKNYVRQVQNVAAGRVDASSTDAVNGSQLHAAYDAINTMGADIDKALDAQQQFNTAVHNTLANHKDAIKNNTQRIAQHDADIANNKNAIKANDRVLKNHEERIDKLEHQASNTLTNLKADIKQLDGRINKVGASAAALAGLHPMEFNKDDKFSTSVAYGHYKNANAVALGAYYRPNEKVLLGIAGTFGSENMYNVSASFKFGKHSEYEPQAKRDGEIEAMKAQIAELTARLDAVNK</sequence>
<dbReference type="InterPro" id="IPR005594">
    <property type="entry name" value="YadA_C"/>
</dbReference>
<evidence type="ECO:0000256" key="5">
    <source>
        <dbReference type="ARBA" id="ARBA00022692"/>
    </source>
</evidence>
<comment type="subcellular location">
    <subcellularLocation>
        <location evidence="1">Cell outer membrane</location>
    </subcellularLocation>
</comment>
<dbReference type="SUPFAM" id="SSF101967">
    <property type="entry name" value="Adhesin YadA, collagen-binding domain"/>
    <property type="match status" value="1"/>
</dbReference>
<dbReference type="Pfam" id="PF05662">
    <property type="entry name" value="YadA_stalk"/>
    <property type="match status" value="1"/>
</dbReference>
<protein>
    <submittedName>
        <fullName evidence="14">YadA-like membrane anchor domain protein</fullName>
    </submittedName>
</protein>
<dbReference type="InterPro" id="IPR008635">
    <property type="entry name" value="Coiled_stalk_dom"/>
</dbReference>
<keyword evidence="5" id="KW-0812">Transmembrane</keyword>
<dbReference type="GO" id="GO:0019867">
    <property type="term" value="C:outer membrane"/>
    <property type="evidence" value="ECO:0007669"/>
    <property type="project" value="InterPro"/>
</dbReference>
<accession>A0A8S5VIF3</accession>
<feature type="domain" description="Trimeric autotransporter adhesin YadA-like C-terminal membrane anchor" evidence="11">
    <location>
        <begin position="338"/>
        <end position="392"/>
    </location>
</feature>
<dbReference type="Gene3D" id="3.30.1300.30">
    <property type="entry name" value="GSPII I/J protein-like"/>
    <property type="match status" value="1"/>
</dbReference>
<evidence type="ECO:0000256" key="6">
    <source>
        <dbReference type="ARBA" id="ARBA00022729"/>
    </source>
</evidence>
<evidence type="ECO:0000259" key="11">
    <source>
        <dbReference type="Pfam" id="PF03895"/>
    </source>
</evidence>
<dbReference type="GO" id="GO:0015031">
    <property type="term" value="P:protein transport"/>
    <property type="evidence" value="ECO:0007669"/>
    <property type="project" value="UniProtKB-KW"/>
</dbReference>